<feature type="compositionally biased region" description="Polar residues" evidence="1">
    <location>
        <begin position="1"/>
        <end position="10"/>
    </location>
</feature>
<dbReference type="Proteomes" id="UP001054252">
    <property type="component" value="Unassembled WGS sequence"/>
</dbReference>
<feature type="region of interest" description="Disordered" evidence="1">
    <location>
        <begin position="1"/>
        <end position="24"/>
    </location>
</feature>
<dbReference type="AlphaFoldDB" id="A0AAV5I7W9"/>
<accession>A0AAV5I7W9</accession>
<reference evidence="2 3" key="1">
    <citation type="journal article" date="2021" name="Commun. Biol.">
        <title>The genome of Shorea leprosula (Dipterocarpaceae) highlights the ecological relevance of drought in aseasonal tropical rainforests.</title>
        <authorList>
            <person name="Ng K.K.S."/>
            <person name="Kobayashi M.J."/>
            <person name="Fawcett J.A."/>
            <person name="Hatakeyama M."/>
            <person name="Paape T."/>
            <person name="Ng C.H."/>
            <person name="Ang C.C."/>
            <person name="Tnah L.H."/>
            <person name="Lee C.T."/>
            <person name="Nishiyama T."/>
            <person name="Sese J."/>
            <person name="O'Brien M.J."/>
            <person name="Copetti D."/>
            <person name="Mohd Noor M.I."/>
            <person name="Ong R.C."/>
            <person name="Putra M."/>
            <person name="Sireger I.Z."/>
            <person name="Indrioko S."/>
            <person name="Kosugi Y."/>
            <person name="Izuno A."/>
            <person name="Isagi Y."/>
            <person name="Lee S.L."/>
            <person name="Shimizu K.K."/>
        </authorList>
    </citation>
    <scope>NUCLEOTIDE SEQUENCE [LARGE SCALE GENOMIC DNA]</scope>
    <source>
        <strain evidence="2">214</strain>
    </source>
</reference>
<comment type="caution">
    <text evidence="2">The sequence shown here is derived from an EMBL/GenBank/DDBJ whole genome shotgun (WGS) entry which is preliminary data.</text>
</comment>
<sequence length="65" mass="7445">MLTVFRGQSKTNEEERNPKKIKLSTPNEKAEFGIGLSVSDISDKYKDDALQESEKLLHLIFFMVV</sequence>
<evidence type="ECO:0000313" key="2">
    <source>
        <dbReference type="EMBL" id="GKU93756.1"/>
    </source>
</evidence>
<keyword evidence="3" id="KW-1185">Reference proteome</keyword>
<gene>
    <name evidence="2" type="ORF">SLEP1_g7323</name>
</gene>
<protein>
    <submittedName>
        <fullName evidence="2">Uncharacterized protein</fullName>
    </submittedName>
</protein>
<name>A0AAV5I7W9_9ROSI</name>
<organism evidence="2 3">
    <name type="scientific">Rubroshorea leprosula</name>
    <dbReference type="NCBI Taxonomy" id="152421"/>
    <lineage>
        <taxon>Eukaryota</taxon>
        <taxon>Viridiplantae</taxon>
        <taxon>Streptophyta</taxon>
        <taxon>Embryophyta</taxon>
        <taxon>Tracheophyta</taxon>
        <taxon>Spermatophyta</taxon>
        <taxon>Magnoliopsida</taxon>
        <taxon>eudicotyledons</taxon>
        <taxon>Gunneridae</taxon>
        <taxon>Pentapetalae</taxon>
        <taxon>rosids</taxon>
        <taxon>malvids</taxon>
        <taxon>Malvales</taxon>
        <taxon>Dipterocarpaceae</taxon>
        <taxon>Rubroshorea</taxon>
    </lineage>
</organism>
<evidence type="ECO:0000256" key="1">
    <source>
        <dbReference type="SAM" id="MobiDB-lite"/>
    </source>
</evidence>
<proteinExistence type="predicted"/>
<dbReference type="EMBL" id="BPVZ01000007">
    <property type="protein sequence ID" value="GKU93756.1"/>
    <property type="molecule type" value="Genomic_DNA"/>
</dbReference>
<evidence type="ECO:0000313" key="3">
    <source>
        <dbReference type="Proteomes" id="UP001054252"/>
    </source>
</evidence>